<evidence type="ECO:0000313" key="3">
    <source>
        <dbReference type="EMBL" id="CAH0516463.1"/>
    </source>
</evidence>
<keyword evidence="1" id="KW-0808">Transferase</keyword>
<evidence type="ECO:0008006" key="5">
    <source>
        <dbReference type="Google" id="ProtNLM"/>
    </source>
</evidence>
<gene>
    <name evidence="3" type="ORF">PBS001_LOCUS3131</name>
</gene>
<evidence type="ECO:0000256" key="2">
    <source>
        <dbReference type="ARBA" id="ARBA00022695"/>
    </source>
</evidence>
<dbReference type="Gene3D" id="3.90.550.10">
    <property type="entry name" value="Spore Coat Polysaccharide Biosynthesis Protein SpsA, Chain A"/>
    <property type="match status" value="1"/>
</dbReference>
<dbReference type="InterPro" id="IPR003329">
    <property type="entry name" value="Cytidylyl_trans"/>
</dbReference>
<dbReference type="NCBIfam" id="NF003952">
    <property type="entry name" value="PRK05450.1-5"/>
    <property type="match status" value="1"/>
</dbReference>
<dbReference type="NCBIfam" id="NF003950">
    <property type="entry name" value="PRK05450.1-3"/>
    <property type="match status" value="1"/>
</dbReference>
<name>A0ABN8CTK5_9STRA</name>
<evidence type="ECO:0000313" key="4">
    <source>
        <dbReference type="Proteomes" id="UP001158986"/>
    </source>
</evidence>
<dbReference type="NCBIfam" id="TIGR00466">
    <property type="entry name" value="kdsB"/>
    <property type="match status" value="1"/>
</dbReference>
<proteinExistence type="inferred from homology"/>
<dbReference type="InterPro" id="IPR004528">
    <property type="entry name" value="KdsB"/>
</dbReference>
<accession>A0ABN8CTK5</accession>
<sequence length="253" mass="28044">MKVLGVIPARLGSTRFPAKPLVEFFGKTMIEHTYAAATRSRLLSKVIVASDSERILGVIQAVGGHTMLTGTCKTGTDRIVQALHLMDSKELSEYDVVVNIQGDEPGVNPKHIDLCIQRLRNAGPHIVVSTLATPIFDEQDALNRNVVKCVADRNSNALYFSRAMIPHAKNGKFSPETTSYLRHVGMYAFRKDFLLEFPSLCLSNLEESEDLEQLRVLSAGYKIHLVQVDSTLPGVDTRADLEDLKAQWPLQIT</sequence>
<comment type="caution">
    <text evidence="3">The sequence shown here is derived from an EMBL/GenBank/DDBJ whole genome shotgun (WGS) entry which is preliminary data.</text>
</comment>
<dbReference type="CDD" id="cd02517">
    <property type="entry name" value="CMP-KDO-Synthetase"/>
    <property type="match status" value="1"/>
</dbReference>
<protein>
    <recommendedName>
        <fullName evidence="5">3-deoxy-manno-octulosonate cytidylyltransferase</fullName>
    </recommendedName>
</protein>
<keyword evidence="2" id="KW-0548">Nucleotidyltransferase</keyword>
<organism evidence="3 4">
    <name type="scientific">Peronospora belbahrii</name>
    <dbReference type="NCBI Taxonomy" id="622444"/>
    <lineage>
        <taxon>Eukaryota</taxon>
        <taxon>Sar</taxon>
        <taxon>Stramenopiles</taxon>
        <taxon>Oomycota</taxon>
        <taxon>Peronosporomycetes</taxon>
        <taxon>Peronosporales</taxon>
        <taxon>Peronosporaceae</taxon>
        <taxon>Peronospora</taxon>
    </lineage>
</organism>
<dbReference type="SUPFAM" id="SSF53448">
    <property type="entry name" value="Nucleotide-diphospho-sugar transferases"/>
    <property type="match status" value="1"/>
</dbReference>
<evidence type="ECO:0000256" key="1">
    <source>
        <dbReference type="ARBA" id="ARBA00022679"/>
    </source>
</evidence>
<dbReference type="PANTHER" id="PTHR42866">
    <property type="entry name" value="3-DEOXY-MANNO-OCTULOSONATE CYTIDYLYLTRANSFERASE"/>
    <property type="match status" value="1"/>
</dbReference>
<dbReference type="PANTHER" id="PTHR42866:SF2">
    <property type="entry name" value="3-DEOXY-MANNO-OCTULOSONATE CYTIDYLYLTRANSFERASE, MITOCHONDRIAL"/>
    <property type="match status" value="1"/>
</dbReference>
<dbReference type="EMBL" id="CAKLCB010000167">
    <property type="protein sequence ID" value="CAH0516463.1"/>
    <property type="molecule type" value="Genomic_DNA"/>
</dbReference>
<dbReference type="InterPro" id="IPR029044">
    <property type="entry name" value="Nucleotide-diphossugar_trans"/>
</dbReference>
<keyword evidence="4" id="KW-1185">Reference proteome</keyword>
<dbReference type="Proteomes" id="UP001158986">
    <property type="component" value="Unassembled WGS sequence"/>
</dbReference>
<dbReference type="HAMAP" id="MF_00057">
    <property type="entry name" value="KdsB"/>
    <property type="match status" value="1"/>
</dbReference>
<reference evidence="3 4" key="1">
    <citation type="submission" date="2021-11" db="EMBL/GenBank/DDBJ databases">
        <authorList>
            <person name="Islam A."/>
            <person name="Islam S."/>
            <person name="Flora M.S."/>
            <person name="Rahman M."/>
            <person name="Ziaur R.M."/>
            <person name="Epstein J.H."/>
            <person name="Hassan M."/>
            <person name="Klassen M."/>
            <person name="Woodard K."/>
            <person name="Webb A."/>
            <person name="Webby R.J."/>
            <person name="El Zowalaty M.E."/>
        </authorList>
    </citation>
    <scope>NUCLEOTIDE SEQUENCE [LARGE SCALE GENOMIC DNA]</scope>
    <source>
        <strain evidence="3">Pbs1</strain>
    </source>
</reference>
<dbReference type="Pfam" id="PF02348">
    <property type="entry name" value="CTP_transf_3"/>
    <property type="match status" value="1"/>
</dbReference>